<comment type="caution">
    <text evidence="1">The sequence shown here is derived from an EMBL/GenBank/DDBJ whole genome shotgun (WGS) entry which is preliminary data.</text>
</comment>
<evidence type="ECO:0000313" key="1">
    <source>
        <dbReference type="EMBL" id="KAI3747356.1"/>
    </source>
</evidence>
<proteinExistence type="predicted"/>
<dbReference type="EMBL" id="CM042049">
    <property type="protein sequence ID" value="KAI3747356.1"/>
    <property type="molecule type" value="Genomic_DNA"/>
</dbReference>
<name>A0ACB9DMA8_ARCLA</name>
<gene>
    <name evidence="1" type="ORF">L6452_09810</name>
</gene>
<organism evidence="1 2">
    <name type="scientific">Arctium lappa</name>
    <name type="common">Greater burdock</name>
    <name type="synonym">Lappa major</name>
    <dbReference type="NCBI Taxonomy" id="4217"/>
    <lineage>
        <taxon>Eukaryota</taxon>
        <taxon>Viridiplantae</taxon>
        <taxon>Streptophyta</taxon>
        <taxon>Embryophyta</taxon>
        <taxon>Tracheophyta</taxon>
        <taxon>Spermatophyta</taxon>
        <taxon>Magnoliopsida</taxon>
        <taxon>eudicotyledons</taxon>
        <taxon>Gunneridae</taxon>
        <taxon>Pentapetalae</taxon>
        <taxon>asterids</taxon>
        <taxon>campanulids</taxon>
        <taxon>Asterales</taxon>
        <taxon>Asteraceae</taxon>
        <taxon>Carduoideae</taxon>
        <taxon>Cardueae</taxon>
        <taxon>Arctiinae</taxon>
        <taxon>Arctium</taxon>
    </lineage>
</organism>
<keyword evidence="2" id="KW-1185">Reference proteome</keyword>
<protein>
    <submittedName>
        <fullName evidence="1">Uncharacterized protein</fullName>
    </submittedName>
</protein>
<sequence>MESVRERASVTLGEVETLGKMKWGRWVWLIDVGFFVCLDSFLSLLTVMPIRILTTSWRLLKTRYILSSPKVVDISEGIDSVICSRFVSLFSRRNEKVVPHITDAINDWIESVAAIPVDGKMGPADV</sequence>
<accession>A0ACB9DMA8</accession>
<reference evidence="1 2" key="2">
    <citation type="journal article" date="2022" name="Mol. Ecol. Resour.">
        <title>The genomes of chicory, endive, great burdock and yacon provide insights into Asteraceae paleo-polyploidization history and plant inulin production.</title>
        <authorList>
            <person name="Fan W."/>
            <person name="Wang S."/>
            <person name="Wang H."/>
            <person name="Wang A."/>
            <person name="Jiang F."/>
            <person name="Liu H."/>
            <person name="Zhao H."/>
            <person name="Xu D."/>
            <person name="Zhang Y."/>
        </authorList>
    </citation>
    <scope>NUCLEOTIDE SEQUENCE [LARGE SCALE GENOMIC DNA]</scope>
    <source>
        <strain evidence="2">cv. Niubang</strain>
    </source>
</reference>
<dbReference type="Proteomes" id="UP001055879">
    <property type="component" value="Linkage Group LG03"/>
</dbReference>
<evidence type="ECO:0000313" key="2">
    <source>
        <dbReference type="Proteomes" id="UP001055879"/>
    </source>
</evidence>
<reference evidence="2" key="1">
    <citation type="journal article" date="2022" name="Mol. Ecol. Resour.">
        <title>The genomes of chicory, endive, great burdock and yacon provide insights into Asteraceae palaeo-polyploidization history and plant inulin production.</title>
        <authorList>
            <person name="Fan W."/>
            <person name="Wang S."/>
            <person name="Wang H."/>
            <person name="Wang A."/>
            <person name="Jiang F."/>
            <person name="Liu H."/>
            <person name="Zhao H."/>
            <person name="Xu D."/>
            <person name="Zhang Y."/>
        </authorList>
    </citation>
    <scope>NUCLEOTIDE SEQUENCE [LARGE SCALE GENOMIC DNA]</scope>
    <source>
        <strain evidence="2">cv. Niubang</strain>
    </source>
</reference>